<dbReference type="EnsemblMetazoa" id="AALFPA23_010960.R15471">
    <property type="protein sequence ID" value="AALFPA23_010960.P15471"/>
    <property type="gene ID" value="AALFPA23_010960"/>
</dbReference>
<dbReference type="RefSeq" id="XP_062716774.1">
    <property type="nucleotide sequence ID" value="XM_062860790.1"/>
</dbReference>
<dbReference type="PANTHER" id="PTHR19303">
    <property type="entry name" value="TRANSPOSON"/>
    <property type="match status" value="1"/>
</dbReference>
<feature type="domain" description="DDE-1" evidence="1">
    <location>
        <begin position="55"/>
        <end position="234"/>
    </location>
</feature>
<keyword evidence="3" id="KW-1185">Reference proteome</keyword>
<protein>
    <recommendedName>
        <fullName evidence="1">DDE-1 domain-containing protein</fullName>
    </recommendedName>
</protein>
<dbReference type="InterPro" id="IPR004875">
    <property type="entry name" value="DDE_SF_endonuclease_dom"/>
</dbReference>
<dbReference type="PANTHER" id="PTHR19303:SF26">
    <property type="entry name" value="TIGGER TRANSPOSABLE ELEMENT-DERIVED PROTEIN 1"/>
    <property type="match status" value="1"/>
</dbReference>
<evidence type="ECO:0000313" key="3">
    <source>
        <dbReference type="Proteomes" id="UP000069940"/>
    </source>
</evidence>
<reference evidence="2" key="2">
    <citation type="submission" date="2025-05" db="UniProtKB">
        <authorList>
            <consortium name="EnsemblMetazoa"/>
        </authorList>
    </citation>
    <scope>IDENTIFICATION</scope>
    <source>
        <strain evidence="2">Foshan</strain>
    </source>
</reference>
<dbReference type="GeneID" id="134292067"/>
<evidence type="ECO:0000259" key="1">
    <source>
        <dbReference type="Pfam" id="PF03184"/>
    </source>
</evidence>
<proteinExistence type="predicted"/>
<evidence type="ECO:0000313" key="2">
    <source>
        <dbReference type="EnsemblMetazoa" id="AALFPA23_010960.P15471"/>
    </source>
</evidence>
<organism evidence="2 3">
    <name type="scientific">Aedes albopictus</name>
    <name type="common">Asian tiger mosquito</name>
    <name type="synonym">Stegomyia albopicta</name>
    <dbReference type="NCBI Taxonomy" id="7160"/>
    <lineage>
        <taxon>Eukaryota</taxon>
        <taxon>Metazoa</taxon>
        <taxon>Ecdysozoa</taxon>
        <taxon>Arthropoda</taxon>
        <taxon>Hexapoda</taxon>
        <taxon>Insecta</taxon>
        <taxon>Pterygota</taxon>
        <taxon>Neoptera</taxon>
        <taxon>Endopterygota</taxon>
        <taxon>Diptera</taxon>
        <taxon>Nematocera</taxon>
        <taxon>Culicoidea</taxon>
        <taxon>Culicidae</taxon>
        <taxon>Culicinae</taxon>
        <taxon>Aedini</taxon>
        <taxon>Aedes</taxon>
        <taxon>Stegomyia</taxon>
    </lineage>
</organism>
<dbReference type="InterPro" id="IPR050863">
    <property type="entry name" value="CenT-Element_Derived"/>
</dbReference>
<name>A0ABM1YPH0_AEDAL</name>
<dbReference type="Pfam" id="PF03184">
    <property type="entry name" value="DDE_1"/>
    <property type="match status" value="1"/>
</dbReference>
<sequence length="394" mass="45333">MAKMDTKLRELIDEGAYHADQVFNADETGLYWKKMPSRTYLAAAERTASGFKAAKDRITLLFCSNASGELMLKPLLLHRAKRPRSMQKEDFDKLPVYWMNNPKAWVTQQIFKDWFEMHFIPDVKKYLEEKGLEFKVLLLLDNAPGHLKLDHPNVRVEFLPPNTTSLIQPQDQGIISNFKKLYIKQTFKHILDETEKDDSMTVTTAWKNFTMRECVRFIGTALNLMKPSTLNACWKPLWPECVRGKTPKDFDDRELILLAHAVGGKGFDDFSSEDVNELLEDSIMTDNDLRECLENDGVTDNETGELDQEQLEKGIAMCEAAVDHFIRIDPNAARAISFKNDIEYCIARYQEELKVLRNSQPAVQADPVQSEDSDDDEACSKKKRRCRVIYSDSE</sequence>
<reference evidence="3" key="1">
    <citation type="journal article" date="2015" name="Proc. Natl. Acad. Sci. U.S.A.">
        <title>Genome sequence of the Asian Tiger mosquito, Aedes albopictus, reveals insights into its biology, genetics, and evolution.</title>
        <authorList>
            <person name="Chen X.G."/>
            <person name="Jiang X."/>
            <person name="Gu J."/>
            <person name="Xu M."/>
            <person name="Wu Y."/>
            <person name="Deng Y."/>
            <person name="Zhang C."/>
            <person name="Bonizzoni M."/>
            <person name="Dermauw W."/>
            <person name="Vontas J."/>
            <person name="Armbruster P."/>
            <person name="Huang X."/>
            <person name="Yang Y."/>
            <person name="Zhang H."/>
            <person name="He W."/>
            <person name="Peng H."/>
            <person name="Liu Y."/>
            <person name="Wu K."/>
            <person name="Chen J."/>
            <person name="Lirakis M."/>
            <person name="Topalis P."/>
            <person name="Van Leeuwen T."/>
            <person name="Hall A.B."/>
            <person name="Jiang X."/>
            <person name="Thorpe C."/>
            <person name="Mueller R.L."/>
            <person name="Sun C."/>
            <person name="Waterhouse R.M."/>
            <person name="Yan G."/>
            <person name="Tu Z.J."/>
            <person name="Fang X."/>
            <person name="James A.A."/>
        </authorList>
    </citation>
    <scope>NUCLEOTIDE SEQUENCE [LARGE SCALE GENOMIC DNA]</scope>
    <source>
        <strain evidence="3">Foshan</strain>
    </source>
</reference>
<dbReference type="Proteomes" id="UP000069940">
    <property type="component" value="Unassembled WGS sequence"/>
</dbReference>
<accession>A0ABM1YPH0</accession>